<organism evidence="2 3">
    <name type="scientific">Elysia marginata</name>
    <dbReference type="NCBI Taxonomy" id="1093978"/>
    <lineage>
        <taxon>Eukaryota</taxon>
        <taxon>Metazoa</taxon>
        <taxon>Spiralia</taxon>
        <taxon>Lophotrochozoa</taxon>
        <taxon>Mollusca</taxon>
        <taxon>Gastropoda</taxon>
        <taxon>Heterobranchia</taxon>
        <taxon>Euthyneura</taxon>
        <taxon>Panpulmonata</taxon>
        <taxon>Sacoglossa</taxon>
        <taxon>Placobranchoidea</taxon>
        <taxon>Plakobranchidae</taxon>
        <taxon>Elysia</taxon>
    </lineage>
</organism>
<evidence type="ECO:0008006" key="4">
    <source>
        <dbReference type="Google" id="ProtNLM"/>
    </source>
</evidence>
<gene>
    <name evidence="2" type="ORF">ElyMa_001858100</name>
</gene>
<protein>
    <recommendedName>
        <fullName evidence="4">BZIP domain-containing protein</fullName>
    </recommendedName>
</protein>
<dbReference type="EMBL" id="BMAT01003774">
    <property type="protein sequence ID" value="GFR61932.1"/>
    <property type="molecule type" value="Genomic_DNA"/>
</dbReference>
<evidence type="ECO:0000256" key="1">
    <source>
        <dbReference type="SAM" id="MobiDB-lite"/>
    </source>
</evidence>
<name>A0AAV4ELQ5_9GAST</name>
<dbReference type="Proteomes" id="UP000762676">
    <property type="component" value="Unassembled WGS sequence"/>
</dbReference>
<dbReference type="AlphaFoldDB" id="A0AAV4ELQ5"/>
<reference evidence="2 3" key="1">
    <citation type="journal article" date="2021" name="Elife">
        <title>Chloroplast acquisition without the gene transfer in kleptoplastic sea slugs, Plakobranchus ocellatus.</title>
        <authorList>
            <person name="Maeda T."/>
            <person name="Takahashi S."/>
            <person name="Yoshida T."/>
            <person name="Shimamura S."/>
            <person name="Takaki Y."/>
            <person name="Nagai Y."/>
            <person name="Toyoda A."/>
            <person name="Suzuki Y."/>
            <person name="Arimoto A."/>
            <person name="Ishii H."/>
            <person name="Satoh N."/>
            <person name="Nishiyama T."/>
            <person name="Hasebe M."/>
            <person name="Maruyama T."/>
            <person name="Minagawa J."/>
            <person name="Obokata J."/>
            <person name="Shigenobu S."/>
        </authorList>
    </citation>
    <scope>NUCLEOTIDE SEQUENCE [LARGE SCALE GENOMIC DNA]</scope>
</reference>
<feature type="region of interest" description="Disordered" evidence="1">
    <location>
        <begin position="1"/>
        <end position="23"/>
    </location>
</feature>
<comment type="caution">
    <text evidence="2">The sequence shown here is derived from an EMBL/GenBank/DDBJ whole genome shotgun (WGS) entry which is preliminary data.</text>
</comment>
<accession>A0AAV4ELQ5</accession>
<sequence>MDPASTPAVSTKSPSPKKLRKNCKSCPIQSKCSENLAKQLRLARSEKRRTVAEIKRDYKKKVINQRFKRDAKRREDLISELASVEKTCDTNFSKLKGKDNKVRQLKQGVCP</sequence>
<evidence type="ECO:0000313" key="2">
    <source>
        <dbReference type="EMBL" id="GFR61932.1"/>
    </source>
</evidence>
<evidence type="ECO:0000313" key="3">
    <source>
        <dbReference type="Proteomes" id="UP000762676"/>
    </source>
</evidence>
<keyword evidence="3" id="KW-1185">Reference proteome</keyword>
<proteinExistence type="predicted"/>